<keyword evidence="5" id="KW-0805">Transcription regulation</keyword>
<evidence type="ECO:0000256" key="7">
    <source>
        <dbReference type="ARBA" id="ARBA00023204"/>
    </source>
</evidence>
<evidence type="ECO:0000259" key="9">
    <source>
        <dbReference type="PROSITE" id="PS01124"/>
    </source>
</evidence>
<reference evidence="11" key="1">
    <citation type="journal article" date="2019" name="Int. J. Syst. Evol. Microbiol.">
        <title>The Global Catalogue of Microorganisms (GCM) 10K type strain sequencing project: providing services to taxonomists for standard genome sequencing and annotation.</title>
        <authorList>
            <consortium name="The Broad Institute Genomics Platform"/>
            <consortium name="The Broad Institute Genome Sequencing Center for Infectious Disease"/>
            <person name="Wu L."/>
            <person name="Ma J."/>
        </authorList>
    </citation>
    <scope>NUCLEOTIDE SEQUENCE [LARGE SCALE GENOMIC DNA]</scope>
    <source>
        <strain evidence="11">KCTC 42805</strain>
    </source>
</reference>
<dbReference type="Gene3D" id="1.10.10.10">
    <property type="entry name" value="Winged helix-like DNA-binding domain superfamily/Winged helix DNA-binding domain"/>
    <property type="match status" value="1"/>
</dbReference>
<evidence type="ECO:0000256" key="1">
    <source>
        <dbReference type="ARBA" id="ARBA00001286"/>
    </source>
</evidence>
<evidence type="ECO:0000256" key="4">
    <source>
        <dbReference type="ARBA" id="ARBA00022763"/>
    </source>
</evidence>
<dbReference type="InterPro" id="IPR036631">
    <property type="entry name" value="MGMT_N_sf"/>
</dbReference>
<evidence type="ECO:0000313" key="11">
    <source>
        <dbReference type="Proteomes" id="UP001597469"/>
    </source>
</evidence>
<dbReference type="InterPro" id="IPR014048">
    <property type="entry name" value="MethylDNA_cys_MeTrfase_DNA-bd"/>
</dbReference>
<evidence type="ECO:0000256" key="8">
    <source>
        <dbReference type="ARBA" id="ARBA00049348"/>
    </source>
</evidence>
<dbReference type="Gene3D" id="1.10.10.60">
    <property type="entry name" value="Homeodomain-like"/>
    <property type="match status" value="1"/>
</dbReference>
<organism evidence="10 11">
    <name type="scientific">Spirosoma soli</name>
    <dbReference type="NCBI Taxonomy" id="1770529"/>
    <lineage>
        <taxon>Bacteria</taxon>
        <taxon>Pseudomonadati</taxon>
        <taxon>Bacteroidota</taxon>
        <taxon>Cytophagia</taxon>
        <taxon>Cytophagales</taxon>
        <taxon>Cytophagaceae</taxon>
        <taxon>Spirosoma</taxon>
    </lineage>
</organism>
<evidence type="ECO:0000256" key="3">
    <source>
        <dbReference type="ARBA" id="ARBA00022679"/>
    </source>
</evidence>
<keyword evidence="6" id="KW-0804">Transcription</keyword>
<evidence type="ECO:0000256" key="2">
    <source>
        <dbReference type="ARBA" id="ARBA00022603"/>
    </source>
</evidence>
<dbReference type="SMART" id="SM00342">
    <property type="entry name" value="HTH_ARAC"/>
    <property type="match status" value="1"/>
</dbReference>
<sequence length="283" mass="30943">MNTNSTYTYQQIARAIEHLTANFREQPSLADLAERVNLSEFHFQRLFTEWAGVSPKKFSQYLTLEHAKQQLRNGVPLAEAAYDAGLSGTGRLHDLFVSIEGVTPGQFKQAGSGLTLSYGVFDSPFGRYVLGAINGKIALLHFLNDDENPETIITAAWPEASLRNSPSEVQFLADQIFPLVGEPVSSPAKPLPILLRGSAFQLKVWEALLKIPEGRLASYDQIADAIGQPTASRAVGTAIGSNPVGYLIPCHRVIKKTGLFGGYRWGSERKQAMLGWEAARVNG</sequence>
<dbReference type="PANTHER" id="PTHR10815">
    <property type="entry name" value="METHYLATED-DNA--PROTEIN-CYSTEINE METHYLTRANSFERASE"/>
    <property type="match status" value="1"/>
</dbReference>
<dbReference type="SUPFAM" id="SSF53155">
    <property type="entry name" value="Methylated DNA-protein cysteine methyltransferase domain"/>
    <property type="match status" value="1"/>
</dbReference>
<dbReference type="SUPFAM" id="SSF46689">
    <property type="entry name" value="Homeodomain-like"/>
    <property type="match status" value="1"/>
</dbReference>
<dbReference type="InterPro" id="IPR036388">
    <property type="entry name" value="WH-like_DNA-bd_sf"/>
</dbReference>
<dbReference type="SUPFAM" id="SSF46767">
    <property type="entry name" value="Methylated DNA-protein cysteine methyltransferase, C-terminal domain"/>
    <property type="match status" value="1"/>
</dbReference>
<proteinExistence type="predicted"/>
<keyword evidence="2" id="KW-0489">Methyltransferase</keyword>
<dbReference type="InterPro" id="IPR009057">
    <property type="entry name" value="Homeodomain-like_sf"/>
</dbReference>
<comment type="catalytic activity">
    <reaction evidence="1">
        <text>a 4-O-methyl-thymidine in DNA + L-cysteinyl-[protein] = a thymidine in DNA + S-methyl-L-cysteinyl-[protein]</text>
        <dbReference type="Rhea" id="RHEA:53428"/>
        <dbReference type="Rhea" id="RHEA-COMP:10131"/>
        <dbReference type="Rhea" id="RHEA-COMP:10132"/>
        <dbReference type="Rhea" id="RHEA-COMP:13555"/>
        <dbReference type="Rhea" id="RHEA-COMP:13556"/>
        <dbReference type="ChEBI" id="CHEBI:29950"/>
        <dbReference type="ChEBI" id="CHEBI:82612"/>
        <dbReference type="ChEBI" id="CHEBI:137386"/>
        <dbReference type="ChEBI" id="CHEBI:137387"/>
        <dbReference type="EC" id="2.1.1.63"/>
    </reaction>
</comment>
<protein>
    <submittedName>
        <fullName evidence="10">Bifunctional transcriptional activator/DNA repair enzyme AdaA</fullName>
    </submittedName>
</protein>
<keyword evidence="4" id="KW-0227">DNA damage</keyword>
<dbReference type="RefSeq" id="WP_381527695.1">
    <property type="nucleotide sequence ID" value="NZ_JBHULN010000025.1"/>
</dbReference>
<dbReference type="InterPro" id="IPR001497">
    <property type="entry name" value="MethylDNA_cys_MeTrfase_AS"/>
</dbReference>
<dbReference type="Pfam" id="PF12833">
    <property type="entry name" value="HTH_18"/>
    <property type="match status" value="1"/>
</dbReference>
<dbReference type="Gene3D" id="3.30.160.70">
    <property type="entry name" value="Methylated DNA-protein cysteine methyltransferase domain"/>
    <property type="match status" value="1"/>
</dbReference>
<evidence type="ECO:0000256" key="6">
    <source>
        <dbReference type="ARBA" id="ARBA00023163"/>
    </source>
</evidence>
<dbReference type="InterPro" id="IPR018060">
    <property type="entry name" value="HTH_AraC"/>
</dbReference>
<dbReference type="Proteomes" id="UP001597469">
    <property type="component" value="Unassembled WGS sequence"/>
</dbReference>
<evidence type="ECO:0000256" key="5">
    <source>
        <dbReference type="ARBA" id="ARBA00023015"/>
    </source>
</evidence>
<name>A0ABW5MC20_9BACT</name>
<dbReference type="NCBIfam" id="TIGR00589">
    <property type="entry name" value="ogt"/>
    <property type="match status" value="1"/>
</dbReference>
<dbReference type="EMBL" id="JBHULN010000025">
    <property type="protein sequence ID" value="MFD2574224.1"/>
    <property type="molecule type" value="Genomic_DNA"/>
</dbReference>
<keyword evidence="11" id="KW-1185">Reference proteome</keyword>
<evidence type="ECO:0000313" key="10">
    <source>
        <dbReference type="EMBL" id="MFD2574224.1"/>
    </source>
</evidence>
<keyword evidence="7" id="KW-0234">DNA repair</keyword>
<dbReference type="PROSITE" id="PS01124">
    <property type="entry name" value="HTH_ARAC_FAMILY_2"/>
    <property type="match status" value="1"/>
</dbReference>
<dbReference type="PROSITE" id="PS00374">
    <property type="entry name" value="MGMT"/>
    <property type="match status" value="1"/>
</dbReference>
<accession>A0ABW5MC20</accession>
<dbReference type="InterPro" id="IPR036217">
    <property type="entry name" value="MethylDNA_cys_MeTrfase_DNAb"/>
</dbReference>
<dbReference type="PANTHER" id="PTHR10815:SF13">
    <property type="entry name" value="METHYLATED-DNA--PROTEIN-CYSTEINE METHYLTRANSFERASE"/>
    <property type="match status" value="1"/>
</dbReference>
<gene>
    <name evidence="10" type="ORF">ACFSUS_26555</name>
</gene>
<dbReference type="CDD" id="cd06445">
    <property type="entry name" value="ATase"/>
    <property type="match status" value="1"/>
</dbReference>
<dbReference type="Pfam" id="PF01035">
    <property type="entry name" value="DNA_binding_1"/>
    <property type="match status" value="1"/>
</dbReference>
<feature type="domain" description="HTH araC/xylS-type" evidence="9">
    <location>
        <begin position="13"/>
        <end position="110"/>
    </location>
</feature>
<keyword evidence="3" id="KW-0808">Transferase</keyword>
<comment type="caution">
    <text evidence="10">The sequence shown here is derived from an EMBL/GenBank/DDBJ whole genome shotgun (WGS) entry which is preliminary data.</text>
</comment>
<comment type="catalytic activity">
    <reaction evidence="8">
        <text>a 6-O-methyl-2'-deoxyguanosine in DNA + L-cysteinyl-[protein] = S-methyl-L-cysteinyl-[protein] + a 2'-deoxyguanosine in DNA</text>
        <dbReference type="Rhea" id="RHEA:24000"/>
        <dbReference type="Rhea" id="RHEA-COMP:10131"/>
        <dbReference type="Rhea" id="RHEA-COMP:10132"/>
        <dbReference type="Rhea" id="RHEA-COMP:11367"/>
        <dbReference type="Rhea" id="RHEA-COMP:11368"/>
        <dbReference type="ChEBI" id="CHEBI:29950"/>
        <dbReference type="ChEBI" id="CHEBI:82612"/>
        <dbReference type="ChEBI" id="CHEBI:85445"/>
        <dbReference type="ChEBI" id="CHEBI:85448"/>
        <dbReference type="EC" id="2.1.1.63"/>
    </reaction>
</comment>